<dbReference type="OrthoDB" id="10016565at2759"/>
<evidence type="ECO:0000313" key="2">
    <source>
        <dbReference type="Proteomes" id="UP000233556"/>
    </source>
</evidence>
<sequence>MESLRMRYLIVGQSSADTMHRLGQTLEASSRLGTGQEDLALWLGRMEKELASWDSQPGHQEPPVSDSDREKFEQILDSQLAHLAGLGQRLEEIGHVQLDAQALRSQLSDQKLLSAEILHHRGLAERLLGVSDPLLCSCPEPLRLRLQPSVQALRERTEQLFLRSGACAVQLEHAQSLLAQFTEALQELSPWLEETQLLGEQLSPEAISYEAFKEQQALLQHQLEAALLGLGQFHHQLEELLQWLHRAAEQLQGPAMLRPDLQSCEIELAKHKLYCSWHSLNKVWTERYSRLQEQLQAALSYQETMQRVFEWLDAAELRMAEEFLVGGDLDMVQQQLAELKEELGNQVPVPSCARLS</sequence>
<gene>
    <name evidence="1" type="ORF">llap_21416</name>
</gene>
<evidence type="ECO:0000313" key="1">
    <source>
        <dbReference type="EMBL" id="PKU28280.1"/>
    </source>
</evidence>
<reference evidence="2" key="1">
    <citation type="submission" date="2017-11" db="EMBL/GenBank/DDBJ databases">
        <authorList>
            <person name="Lima N.C."/>
            <person name="Parody-Merino A.M."/>
            <person name="Battley P.F."/>
            <person name="Fidler A.E."/>
            <person name="Prosdocimi F."/>
        </authorList>
    </citation>
    <scope>NUCLEOTIDE SEQUENCE [LARGE SCALE GENOMIC DNA]</scope>
</reference>
<dbReference type="Gene3D" id="1.20.58.60">
    <property type="match status" value="2"/>
</dbReference>
<protein>
    <submittedName>
        <fullName evidence="1">Microtubule-actin cross-linking factor isoforms 1 2 3 5-like</fullName>
    </submittedName>
</protein>
<dbReference type="SUPFAM" id="SSF46966">
    <property type="entry name" value="Spectrin repeat"/>
    <property type="match status" value="3"/>
</dbReference>
<reference evidence="2" key="2">
    <citation type="submission" date="2017-12" db="EMBL/GenBank/DDBJ databases">
        <title>Genome sequence of the Bar-tailed Godwit (Limosa lapponica baueri).</title>
        <authorList>
            <person name="Lima N.C.B."/>
            <person name="Parody-Merino A.M."/>
            <person name="Battley P.F."/>
            <person name="Fidler A.E."/>
            <person name="Prosdocimi F."/>
        </authorList>
    </citation>
    <scope>NUCLEOTIDE SEQUENCE [LARGE SCALE GENOMIC DNA]</scope>
</reference>
<dbReference type="AlphaFoldDB" id="A0A2I0T395"/>
<keyword evidence="2" id="KW-1185">Reference proteome</keyword>
<dbReference type="Proteomes" id="UP000233556">
    <property type="component" value="Unassembled WGS sequence"/>
</dbReference>
<organism evidence="1 2">
    <name type="scientific">Limosa lapponica baueri</name>
    <dbReference type="NCBI Taxonomy" id="1758121"/>
    <lineage>
        <taxon>Eukaryota</taxon>
        <taxon>Metazoa</taxon>
        <taxon>Chordata</taxon>
        <taxon>Craniata</taxon>
        <taxon>Vertebrata</taxon>
        <taxon>Euteleostomi</taxon>
        <taxon>Archelosauria</taxon>
        <taxon>Archosauria</taxon>
        <taxon>Dinosauria</taxon>
        <taxon>Saurischia</taxon>
        <taxon>Theropoda</taxon>
        <taxon>Coelurosauria</taxon>
        <taxon>Aves</taxon>
        <taxon>Neognathae</taxon>
        <taxon>Neoaves</taxon>
        <taxon>Charadriiformes</taxon>
        <taxon>Scolopacidae</taxon>
        <taxon>Limosa</taxon>
    </lineage>
</organism>
<dbReference type="EMBL" id="KZ521376">
    <property type="protein sequence ID" value="PKU28280.1"/>
    <property type="molecule type" value="Genomic_DNA"/>
</dbReference>
<accession>A0A2I0T395</accession>
<proteinExistence type="predicted"/>
<name>A0A2I0T395_LIMLA</name>